<evidence type="ECO:0000313" key="1">
    <source>
        <dbReference type="EMBL" id="MQN91385.1"/>
    </source>
</evidence>
<name>A0A646HHJ7_9BACT</name>
<evidence type="ECO:0000313" key="2">
    <source>
        <dbReference type="Proteomes" id="UP000420635"/>
    </source>
</evidence>
<proteinExistence type="predicted"/>
<sequence length="67" mass="7557">MSKVYSCIACGKKCLDKDTIGINKKLLGEDITSFYCMDCLADYLGCEVQDILDKIEEFKEEGCKLFS</sequence>
<comment type="caution">
    <text evidence="1">The sequence shown here is derived from an EMBL/GenBank/DDBJ whole genome shotgun (WGS) entry which is preliminary data.</text>
</comment>
<dbReference type="Proteomes" id="UP000420635">
    <property type="component" value="Unassembled WGS sequence"/>
</dbReference>
<dbReference type="EMBL" id="VZBQ01000164">
    <property type="protein sequence ID" value="MQN91385.1"/>
    <property type="molecule type" value="Genomic_DNA"/>
</dbReference>
<organism evidence="1 2">
    <name type="scientific">Segatella copri</name>
    <dbReference type="NCBI Taxonomy" id="165179"/>
    <lineage>
        <taxon>Bacteria</taxon>
        <taxon>Pseudomonadati</taxon>
        <taxon>Bacteroidota</taxon>
        <taxon>Bacteroidia</taxon>
        <taxon>Bacteroidales</taxon>
        <taxon>Prevotellaceae</taxon>
        <taxon>Segatella</taxon>
    </lineage>
</organism>
<accession>A0A646HHJ7</accession>
<protein>
    <submittedName>
        <fullName evidence="1">Uncharacterized protein</fullName>
    </submittedName>
</protein>
<dbReference type="AlphaFoldDB" id="A0A646HHJ7"/>
<gene>
    <name evidence="1" type="ORF">F7D59_16385</name>
</gene>
<dbReference type="RefSeq" id="WP_194256691.1">
    <property type="nucleotide sequence ID" value="NZ_VZAS01000049.1"/>
</dbReference>
<reference evidence="2" key="1">
    <citation type="submission" date="2019-09" db="EMBL/GenBank/DDBJ databases">
        <title>Distinct polysaccharide growth profiles of human intestinal Prevotella copri isolates.</title>
        <authorList>
            <person name="Fehlner-Peach H."/>
            <person name="Magnabosco C."/>
            <person name="Raghavan V."/>
            <person name="Scher J.U."/>
            <person name="Tett A."/>
            <person name="Cox L.M."/>
            <person name="Gottsegen C."/>
            <person name="Watters A."/>
            <person name="Wiltshire- Gordon J.D."/>
            <person name="Segata N."/>
            <person name="Bonneau R."/>
            <person name="Littman D.R."/>
        </authorList>
    </citation>
    <scope>NUCLEOTIDE SEQUENCE [LARGE SCALE GENOMIC DNA]</scope>
    <source>
        <strain evidence="2">iP54</strain>
    </source>
</reference>